<organism evidence="2 3">
    <name type="scientific">Candidatus Roizmanbacteria bacterium RIFCSPLOWO2_01_FULL_38_12</name>
    <dbReference type="NCBI Taxonomy" id="1802061"/>
    <lineage>
        <taxon>Bacteria</taxon>
        <taxon>Candidatus Roizmaniibacteriota</taxon>
    </lineage>
</organism>
<dbReference type="EMBL" id="MGAL01000006">
    <property type="protein sequence ID" value="OGK49051.1"/>
    <property type="molecule type" value="Genomic_DNA"/>
</dbReference>
<dbReference type="InterPro" id="IPR043734">
    <property type="entry name" value="DUF5678"/>
</dbReference>
<protein>
    <recommendedName>
        <fullName evidence="1">DUF5678 domain-containing protein</fullName>
    </recommendedName>
</protein>
<feature type="domain" description="DUF5678" evidence="1">
    <location>
        <begin position="12"/>
        <end position="54"/>
    </location>
</feature>
<proteinExistence type="predicted"/>
<dbReference type="Proteomes" id="UP000177141">
    <property type="component" value="Unassembled WGS sequence"/>
</dbReference>
<evidence type="ECO:0000259" key="1">
    <source>
        <dbReference type="Pfam" id="PF18929"/>
    </source>
</evidence>
<evidence type="ECO:0000313" key="3">
    <source>
        <dbReference type="Proteomes" id="UP000177141"/>
    </source>
</evidence>
<dbReference type="AlphaFoldDB" id="A0A1F7J0B5"/>
<comment type="caution">
    <text evidence="2">The sequence shown here is derived from an EMBL/GenBank/DDBJ whole genome shotgun (WGS) entry which is preliminary data.</text>
</comment>
<gene>
    <name evidence="2" type="ORF">A3A93_02545</name>
</gene>
<reference evidence="2 3" key="1">
    <citation type="journal article" date="2016" name="Nat. Commun.">
        <title>Thousands of microbial genomes shed light on interconnected biogeochemical processes in an aquifer system.</title>
        <authorList>
            <person name="Anantharaman K."/>
            <person name="Brown C.T."/>
            <person name="Hug L.A."/>
            <person name="Sharon I."/>
            <person name="Castelle C.J."/>
            <person name="Probst A.J."/>
            <person name="Thomas B.C."/>
            <person name="Singh A."/>
            <person name="Wilkins M.J."/>
            <person name="Karaoz U."/>
            <person name="Brodie E.L."/>
            <person name="Williams K.H."/>
            <person name="Hubbard S.S."/>
            <person name="Banfield J.F."/>
        </authorList>
    </citation>
    <scope>NUCLEOTIDE SEQUENCE [LARGE SCALE GENOMIC DNA]</scope>
</reference>
<evidence type="ECO:0000313" key="2">
    <source>
        <dbReference type="EMBL" id="OGK49051.1"/>
    </source>
</evidence>
<dbReference type="Pfam" id="PF18929">
    <property type="entry name" value="DUF5678"/>
    <property type="match status" value="1"/>
</dbReference>
<dbReference type="STRING" id="1802061.A3A93_02545"/>
<name>A0A1F7J0B5_9BACT</name>
<sequence>MTQTNLKQLVPLLKPFINKWVAFSENKNEVIASGSSIMEVEKKLRKTNKKASVIQFILPFNSNYAPYVFTKKN</sequence>
<accession>A0A1F7J0B5</accession>